<dbReference type="AlphaFoldDB" id="W9GWR5"/>
<dbReference type="STRING" id="1385369.N825_32265"/>
<organism evidence="3 4">
    <name type="scientific">Skermanella stibiiresistens SB22</name>
    <dbReference type="NCBI Taxonomy" id="1385369"/>
    <lineage>
        <taxon>Bacteria</taxon>
        <taxon>Pseudomonadati</taxon>
        <taxon>Pseudomonadota</taxon>
        <taxon>Alphaproteobacteria</taxon>
        <taxon>Rhodospirillales</taxon>
        <taxon>Azospirillaceae</taxon>
        <taxon>Skermanella</taxon>
    </lineage>
</organism>
<dbReference type="SUPFAM" id="SSF54506">
    <property type="entry name" value="Diaminopimelate epimerase-like"/>
    <property type="match status" value="2"/>
</dbReference>
<reference evidence="3 4" key="1">
    <citation type="submission" date="2013-08" db="EMBL/GenBank/DDBJ databases">
        <title>The genome sequence of Skermanella stibiiresistens.</title>
        <authorList>
            <person name="Zhu W."/>
            <person name="Wang G."/>
        </authorList>
    </citation>
    <scope>NUCLEOTIDE SEQUENCE [LARGE SCALE GENOMIC DNA]</scope>
    <source>
        <strain evidence="3 4">SB22</strain>
    </source>
</reference>
<dbReference type="Gene3D" id="3.10.310.10">
    <property type="entry name" value="Diaminopimelate Epimerase, Chain A, domain 1"/>
    <property type="match status" value="2"/>
</dbReference>
<evidence type="ECO:0008006" key="5">
    <source>
        <dbReference type="Google" id="ProtNLM"/>
    </source>
</evidence>
<evidence type="ECO:0000256" key="1">
    <source>
        <dbReference type="ARBA" id="ARBA00007673"/>
    </source>
</evidence>
<protein>
    <recommendedName>
        <fullName evidence="5">FldA protein</fullName>
    </recommendedName>
</protein>
<dbReference type="Proteomes" id="UP000019486">
    <property type="component" value="Unassembled WGS sequence"/>
</dbReference>
<sequence>MMRGGTSRGPVFLARDLPSDPLHRDALLLSLMGAGHELEIDGIGGGNPLTSKVAIVGPASVPGADVDYLFAQVRVRDRIVDTSPNCGNMLAAVGPFAIESGLVSPSDGLTRIRIHNVNTGKLIEARIMTPGGQVVYEGGASIDGVPGTAAPIQLAFLDAAGAKTGRLLPTGAPVDLINGVEVSCVDAATPVMLVRASDLGKSGIETAGSYHTDPIFMAKLEAMRIEAGRRMGFPDAASLVIPKPVLIAPAAAGGTLVTRYFMPHECHRALAVTGAIAAATACVTPGTVAASMVGPINLPTDITLEHPSGRIVVRLESGGGQSGPFASVQRTARRIFEGTVFARRSHLPHDMRLTG</sequence>
<dbReference type="NCBIfam" id="NF033377">
    <property type="entry name" value="OMA_tautomer"/>
    <property type="match status" value="1"/>
</dbReference>
<keyword evidence="2" id="KW-0413">Isomerase</keyword>
<comment type="similarity">
    <text evidence="1">Belongs to the PrpF family.</text>
</comment>
<gene>
    <name evidence="3" type="ORF">N825_32265</name>
</gene>
<dbReference type="EMBL" id="AVFL01000060">
    <property type="protein sequence ID" value="EWY35928.1"/>
    <property type="molecule type" value="Genomic_DNA"/>
</dbReference>
<evidence type="ECO:0000256" key="2">
    <source>
        <dbReference type="ARBA" id="ARBA00023235"/>
    </source>
</evidence>
<proteinExistence type="inferred from homology"/>
<dbReference type="PANTHER" id="PTHR43709:SF3">
    <property type="entry name" value="ISOMERASE YBHH-RELATED"/>
    <property type="match status" value="1"/>
</dbReference>
<comment type="caution">
    <text evidence="3">The sequence shown here is derived from an EMBL/GenBank/DDBJ whole genome shotgun (WGS) entry which is preliminary data.</text>
</comment>
<name>W9GWR5_9PROT</name>
<dbReference type="Pfam" id="PF04303">
    <property type="entry name" value="PrpF"/>
    <property type="match status" value="1"/>
</dbReference>
<dbReference type="InterPro" id="IPR047687">
    <property type="entry name" value="OMA_tautomer-like"/>
</dbReference>
<dbReference type="PATRIC" id="fig|1385369.3.peg.7032"/>
<evidence type="ECO:0000313" key="3">
    <source>
        <dbReference type="EMBL" id="EWY35928.1"/>
    </source>
</evidence>
<keyword evidence="4" id="KW-1185">Reference proteome</keyword>
<dbReference type="InterPro" id="IPR007400">
    <property type="entry name" value="PrpF-like"/>
</dbReference>
<evidence type="ECO:0000313" key="4">
    <source>
        <dbReference type="Proteomes" id="UP000019486"/>
    </source>
</evidence>
<dbReference type="PANTHER" id="PTHR43709">
    <property type="entry name" value="ACONITATE ISOMERASE-RELATED"/>
    <property type="match status" value="1"/>
</dbReference>
<dbReference type="GO" id="GO:0016853">
    <property type="term" value="F:isomerase activity"/>
    <property type="evidence" value="ECO:0007669"/>
    <property type="project" value="UniProtKB-KW"/>
</dbReference>
<accession>W9GWR5</accession>